<protein>
    <submittedName>
        <fullName evidence="1">Uncharacterized protein</fullName>
    </submittedName>
</protein>
<dbReference type="EMBL" id="HBUF01649371">
    <property type="protein sequence ID" value="CAG6786678.1"/>
    <property type="molecule type" value="Transcribed_RNA"/>
</dbReference>
<accession>A0A8D9BK74</accession>
<organism evidence="1">
    <name type="scientific">Cacopsylla melanoneura</name>
    <dbReference type="NCBI Taxonomy" id="428564"/>
    <lineage>
        <taxon>Eukaryota</taxon>
        <taxon>Metazoa</taxon>
        <taxon>Ecdysozoa</taxon>
        <taxon>Arthropoda</taxon>
        <taxon>Hexapoda</taxon>
        <taxon>Insecta</taxon>
        <taxon>Pterygota</taxon>
        <taxon>Neoptera</taxon>
        <taxon>Paraneoptera</taxon>
        <taxon>Hemiptera</taxon>
        <taxon>Sternorrhyncha</taxon>
        <taxon>Psylloidea</taxon>
        <taxon>Psyllidae</taxon>
        <taxon>Psyllinae</taxon>
        <taxon>Cacopsylla</taxon>
    </lineage>
</organism>
<proteinExistence type="predicted"/>
<sequence>MVSKGVRQKNLTSVWLISNAFTVKSRWEDKLPTGLSKRKRDGNFFYPQTNLKGGKTYFPLYTKGLKHNVGIYLSVHNIHNYQYTIKYVCKMVNGTLFDNKIPTTFIITHISSLRETLTNHALGYEFD</sequence>
<name>A0A8D9BK74_9HEMI</name>
<dbReference type="AlphaFoldDB" id="A0A8D9BK74"/>
<evidence type="ECO:0000313" key="1">
    <source>
        <dbReference type="EMBL" id="CAG6786678.1"/>
    </source>
</evidence>
<reference evidence="1" key="1">
    <citation type="submission" date="2021-05" db="EMBL/GenBank/DDBJ databases">
        <authorList>
            <person name="Alioto T."/>
            <person name="Alioto T."/>
            <person name="Gomez Garrido J."/>
        </authorList>
    </citation>
    <scope>NUCLEOTIDE SEQUENCE</scope>
</reference>